<dbReference type="CDD" id="cd07341">
    <property type="entry name" value="M56_BlaR1_MecR1_like"/>
    <property type="match status" value="1"/>
</dbReference>
<keyword evidence="2" id="KW-1133">Transmembrane helix</keyword>
<keyword evidence="1" id="KW-0853">WD repeat</keyword>
<keyword evidence="2" id="KW-0812">Transmembrane</keyword>
<keyword evidence="2" id="KW-0472">Membrane</keyword>
<feature type="domain" description="Peptidase M56" evidence="3">
    <location>
        <begin position="21"/>
        <end position="317"/>
    </location>
</feature>
<dbReference type="InterPro" id="IPR008756">
    <property type="entry name" value="Peptidase_M56"/>
</dbReference>
<dbReference type="InterPro" id="IPR036322">
    <property type="entry name" value="WD40_repeat_dom_sf"/>
</dbReference>
<evidence type="ECO:0000313" key="4">
    <source>
        <dbReference type="EMBL" id="RCS43536.1"/>
    </source>
</evidence>
<reference evidence="4 5" key="1">
    <citation type="submission" date="2018-07" db="EMBL/GenBank/DDBJ databases">
        <title>Comparative genomes isolates from brazilian mangrove.</title>
        <authorList>
            <person name="De Araujo J.E."/>
            <person name="Taketani R.G."/>
            <person name="Silva M.C.P."/>
            <person name="Lourenco M.V."/>
            <person name="Oliveira V.M."/>
            <person name="Andreote F.D."/>
        </authorList>
    </citation>
    <scope>NUCLEOTIDE SEQUENCE [LARGE SCALE GENOMIC DNA]</scope>
    <source>
        <strain evidence="4 5">HEX PRIS-MGV</strain>
    </source>
</reference>
<protein>
    <recommendedName>
        <fullName evidence="3">Peptidase M56 domain-containing protein</fullName>
    </recommendedName>
</protein>
<name>A0A368KMI3_9BACT</name>
<dbReference type="InterPro" id="IPR015943">
    <property type="entry name" value="WD40/YVTN_repeat-like_dom_sf"/>
</dbReference>
<dbReference type="Pfam" id="PF05569">
    <property type="entry name" value="Peptidase_M56"/>
    <property type="match status" value="1"/>
</dbReference>
<evidence type="ECO:0000313" key="5">
    <source>
        <dbReference type="Proteomes" id="UP000253562"/>
    </source>
</evidence>
<feature type="repeat" description="WD" evidence="1">
    <location>
        <begin position="480"/>
        <end position="520"/>
    </location>
</feature>
<organism evidence="4 5">
    <name type="scientific">Bremerella cremea</name>
    <dbReference type="NCBI Taxonomy" id="1031537"/>
    <lineage>
        <taxon>Bacteria</taxon>
        <taxon>Pseudomonadati</taxon>
        <taxon>Planctomycetota</taxon>
        <taxon>Planctomycetia</taxon>
        <taxon>Pirellulales</taxon>
        <taxon>Pirellulaceae</taxon>
        <taxon>Bremerella</taxon>
    </lineage>
</organism>
<evidence type="ECO:0000256" key="2">
    <source>
        <dbReference type="SAM" id="Phobius"/>
    </source>
</evidence>
<dbReference type="SUPFAM" id="SSF50978">
    <property type="entry name" value="WD40 repeat-like"/>
    <property type="match status" value="1"/>
</dbReference>
<feature type="transmembrane region" description="Helical" evidence="2">
    <location>
        <begin position="235"/>
        <end position="253"/>
    </location>
</feature>
<comment type="caution">
    <text evidence="4">The sequence shown here is derived from an EMBL/GenBank/DDBJ whole genome shotgun (WGS) entry which is preliminary data.</text>
</comment>
<dbReference type="PANTHER" id="PTHR34978:SF3">
    <property type="entry name" value="SLR0241 PROTEIN"/>
    <property type="match status" value="1"/>
</dbReference>
<gene>
    <name evidence="4" type="ORF">DTL42_18745</name>
</gene>
<feature type="transmembrane region" description="Helical" evidence="2">
    <location>
        <begin position="33"/>
        <end position="52"/>
    </location>
</feature>
<dbReference type="InterPro" id="IPR052173">
    <property type="entry name" value="Beta-lactam_resp_regulator"/>
</dbReference>
<dbReference type="InterPro" id="IPR001680">
    <property type="entry name" value="WD40_rpt"/>
</dbReference>
<dbReference type="AlphaFoldDB" id="A0A368KMI3"/>
<dbReference type="EMBL" id="QPEX01000038">
    <property type="protein sequence ID" value="RCS43536.1"/>
    <property type="molecule type" value="Genomic_DNA"/>
</dbReference>
<accession>A0A368KMI3</accession>
<dbReference type="Proteomes" id="UP000253562">
    <property type="component" value="Unassembled WGS sequence"/>
</dbReference>
<feature type="transmembrane region" description="Helical" evidence="2">
    <location>
        <begin position="6"/>
        <end position="26"/>
    </location>
</feature>
<evidence type="ECO:0000259" key="3">
    <source>
        <dbReference type="Pfam" id="PF05569"/>
    </source>
</evidence>
<dbReference type="Gene3D" id="2.130.10.10">
    <property type="entry name" value="YVTN repeat-like/Quinoprotein amine dehydrogenase"/>
    <property type="match status" value="1"/>
</dbReference>
<dbReference type="PANTHER" id="PTHR34978">
    <property type="entry name" value="POSSIBLE SENSOR-TRANSDUCER PROTEIN BLAR"/>
    <property type="match status" value="1"/>
</dbReference>
<proteinExistence type="predicted"/>
<evidence type="ECO:0000256" key="1">
    <source>
        <dbReference type="PROSITE-ProRule" id="PRU00221"/>
    </source>
</evidence>
<dbReference type="PROSITE" id="PS50082">
    <property type="entry name" value="WD_REPEATS_2"/>
    <property type="match status" value="1"/>
</dbReference>
<feature type="transmembrane region" description="Helical" evidence="2">
    <location>
        <begin position="117"/>
        <end position="138"/>
    </location>
</feature>
<sequence>MNFWVSAIASNLVMACLLGGVAWLVGRSGRQAWLAHCLWLLLFVKLITPPLITVPVPLPDQGWFAETVSAASSPRDNENVVLTEVPPAESNASVPLDTPATTAAGSPRANGWSRLDWWHGLLFIWLGGFLWIAVRGAIKLLRFYRLVRQNGTVDPQATRFVRDLLDSAGDSTSPACSPQVILVPLRVSPMLLGFGRRTYIVCPGSLWDAFEDEQRQAFLAHEAAHFRRRDHWGRWLEWSVTAVYWWFPLVYLARRQLERHEEACCDAWAVRMLATSPRQYAEALLEVVDFISDYQVGMVRLASGMQPTYTLEERLHLIMKGGPSVDQARHFQRGVMLACGAFCLLHPIVKFYRPQPEAPQAVATNNISGALTLQSQVVPSPAQPKTEETLELPPVPQGFWNQKPKSRWADVSLSLPGARLVAEASDGIRFVTATGKTLRFQTEELTAVAEIAATKRVVIGDQQGQLRLWDLAARMPVSLIGQHPAPVTSVAYHEHAGILSADEAGSVMRWDLQSGQVLATWSEASLPIQSIRLSADGQTLAILCGQWEDLDQPQQLYFVESQSLKPIRQTNVFSGTAVVAGTARNAWLAVHWSGVLFDPETGLPLGQLPKHEVSALVLCQDSPLPQSVAERESP</sequence>